<dbReference type="PROSITE" id="PS00701">
    <property type="entry name" value="RIBOSOMAL_L16_2"/>
    <property type="match status" value="1"/>
</dbReference>
<dbReference type="EMBL" id="CADCWF010000337">
    <property type="protein sequence ID" value="CAA9579885.1"/>
    <property type="molecule type" value="Genomic_DNA"/>
</dbReference>
<dbReference type="GO" id="GO:0003735">
    <property type="term" value="F:structural constituent of ribosome"/>
    <property type="evidence" value="ECO:0007669"/>
    <property type="project" value="InterPro"/>
</dbReference>
<comment type="subunit">
    <text evidence="7 9">Part of the 50S ribosomal subunit.</text>
</comment>
<dbReference type="InterPro" id="IPR000114">
    <property type="entry name" value="Ribosomal_uL16_bact-type"/>
</dbReference>
<dbReference type="GO" id="GO:0022625">
    <property type="term" value="C:cytosolic large ribosomal subunit"/>
    <property type="evidence" value="ECO:0007669"/>
    <property type="project" value="TreeGrafter"/>
</dbReference>
<dbReference type="SUPFAM" id="SSF54686">
    <property type="entry name" value="Ribosomal protein L16p/L10e"/>
    <property type="match status" value="1"/>
</dbReference>
<reference evidence="10" key="1">
    <citation type="submission" date="2020-02" db="EMBL/GenBank/DDBJ databases">
        <authorList>
            <person name="Meier V. D."/>
        </authorList>
    </citation>
    <scope>NUCLEOTIDE SEQUENCE</scope>
    <source>
        <strain evidence="10">AVDCRST_MAG59</strain>
    </source>
</reference>
<evidence type="ECO:0000256" key="4">
    <source>
        <dbReference type="ARBA" id="ARBA00022980"/>
    </source>
</evidence>
<dbReference type="InterPro" id="IPR047873">
    <property type="entry name" value="Ribosomal_uL16"/>
</dbReference>
<keyword evidence="5 7" id="KW-0687">Ribonucleoprotein</keyword>
<evidence type="ECO:0000256" key="6">
    <source>
        <dbReference type="ARBA" id="ARBA00035198"/>
    </source>
</evidence>
<dbReference type="AlphaFoldDB" id="A0A6J4VQ37"/>
<dbReference type="PANTHER" id="PTHR12220">
    <property type="entry name" value="50S/60S RIBOSOMAL PROTEIN L16"/>
    <property type="match status" value="1"/>
</dbReference>
<dbReference type="Pfam" id="PF00252">
    <property type="entry name" value="Ribosomal_L16"/>
    <property type="match status" value="1"/>
</dbReference>
<comment type="function">
    <text evidence="7 9">Binds 23S rRNA and is also seen to make contacts with the A and possibly P site tRNAs.</text>
</comment>
<dbReference type="CDD" id="cd01433">
    <property type="entry name" value="Ribosomal_L16_L10e"/>
    <property type="match status" value="1"/>
</dbReference>
<sequence>MLMPKRTKYRKMMKGRMRGKAHRGAAIAFGEYGLQSLEPAWVSSRQIEAARRSITNYLKRGGKVWIRIFPDKPVTQKPAETRMGSGKGNPEYWVAVVKPGRILFEIAGVPRDRAEEAFRRAGMKMPMDVRFVEREHVGVGSAVVEDEIEIEDGAEVMEVVA</sequence>
<comment type="similarity">
    <text evidence="1 7 8">Belongs to the universal ribosomal protein uL16 family.</text>
</comment>
<dbReference type="PRINTS" id="PR00060">
    <property type="entry name" value="RIBOSOMALL16"/>
</dbReference>
<evidence type="ECO:0000256" key="5">
    <source>
        <dbReference type="ARBA" id="ARBA00023274"/>
    </source>
</evidence>
<evidence type="ECO:0000256" key="2">
    <source>
        <dbReference type="ARBA" id="ARBA00022555"/>
    </source>
</evidence>
<keyword evidence="3 7" id="KW-0699">rRNA-binding</keyword>
<gene>
    <name evidence="7" type="primary">rplP</name>
    <name evidence="10" type="ORF">AVDCRST_MAG59-4592</name>
</gene>
<proteinExistence type="inferred from homology"/>
<keyword evidence="4 7" id="KW-0689">Ribosomal protein</keyword>
<evidence type="ECO:0000256" key="3">
    <source>
        <dbReference type="ARBA" id="ARBA00022730"/>
    </source>
</evidence>
<dbReference type="FunFam" id="3.90.1170.10:FF:000001">
    <property type="entry name" value="50S ribosomal protein L16"/>
    <property type="match status" value="1"/>
</dbReference>
<dbReference type="InterPro" id="IPR036920">
    <property type="entry name" value="Ribosomal_uL16_sf"/>
</dbReference>
<dbReference type="Gene3D" id="3.90.1170.10">
    <property type="entry name" value="Ribosomal protein L10e/L16"/>
    <property type="match status" value="1"/>
</dbReference>
<dbReference type="GO" id="GO:0006412">
    <property type="term" value="P:translation"/>
    <property type="evidence" value="ECO:0007669"/>
    <property type="project" value="UniProtKB-UniRule"/>
</dbReference>
<keyword evidence="2 7" id="KW-0820">tRNA-binding</keyword>
<dbReference type="NCBIfam" id="TIGR01164">
    <property type="entry name" value="rplP_bact"/>
    <property type="match status" value="1"/>
</dbReference>
<evidence type="ECO:0000256" key="1">
    <source>
        <dbReference type="ARBA" id="ARBA00008931"/>
    </source>
</evidence>
<name>A0A6J4VQ37_9BACT</name>
<evidence type="ECO:0000256" key="7">
    <source>
        <dbReference type="HAMAP-Rule" id="MF_01342"/>
    </source>
</evidence>
<dbReference type="InterPro" id="IPR020798">
    <property type="entry name" value="Ribosomal_uL16_CS"/>
</dbReference>
<dbReference type="GO" id="GO:0000049">
    <property type="term" value="F:tRNA binding"/>
    <property type="evidence" value="ECO:0007669"/>
    <property type="project" value="UniProtKB-KW"/>
</dbReference>
<dbReference type="PROSITE" id="PS00586">
    <property type="entry name" value="RIBOSOMAL_L16_1"/>
    <property type="match status" value="1"/>
</dbReference>
<evidence type="ECO:0000313" key="10">
    <source>
        <dbReference type="EMBL" id="CAA9579885.1"/>
    </source>
</evidence>
<dbReference type="InterPro" id="IPR016180">
    <property type="entry name" value="Ribosomal_uL16_dom"/>
</dbReference>
<evidence type="ECO:0000256" key="8">
    <source>
        <dbReference type="RuleBase" id="RU004413"/>
    </source>
</evidence>
<dbReference type="HAMAP" id="MF_01342">
    <property type="entry name" value="Ribosomal_uL16"/>
    <property type="match status" value="1"/>
</dbReference>
<organism evidence="10">
    <name type="scientific">uncultured Thermomicrobiales bacterium</name>
    <dbReference type="NCBI Taxonomy" id="1645740"/>
    <lineage>
        <taxon>Bacteria</taxon>
        <taxon>Pseudomonadati</taxon>
        <taxon>Thermomicrobiota</taxon>
        <taxon>Thermomicrobia</taxon>
        <taxon>Thermomicrobiales</taxon>
        <taxon>environmental samples</taxon>
    </lineage>
</organism>
<protein>
    <recommendedName>
        <fullName evidence="6 7">Large ribosomal subunit protein uL16</fullName>
    </recommendedName>
</protein>
<evidence type="ECO:0000256" key="9">
    <source>
        <dbReference type="RuleBase" id="RU004414"/>
    </source>
</evidence>
<keyword evidence="7 9" id="KW-0694">RNA-binding</keyword>
<dbReference type="GO" id="GO:0019843">
    <property type="term" value="F:rRNA binding"/>
    <property type="evidence" value="ECO:0007669"/>
    <property type="project" value="UniProtKB-UniRule"/>
</dbReference>
<accession>A0A6J4VQ37</accession>
<dbReference type="PANTHER" id="PTHR12220:SF13">
    <property type="entry name" value="LARGE RIBOSOMAL SUBUNIT PROTEIN UL16M"/>
    <property type="match status" value="1"/>
</dbReference>